<gene>
    <name evidence="2" type="ORF">ACFPIJ_58990</name>
</gene>
<evidence type="ECO:0008006" key="4">
    <source>
        <dbReference type="Google" id="ProtNLM"/>
    </source>
</evidence>
<comment type="caution">
    <text evidence="2">The sequence shown here is derived from an EMBL/GenBank/DDBJ whole genome shotgun (WGS) entry which is preliminary data.</text>
</comment>
<dbReference type="Proteomes" id="UP001595912">
    <property type="component" value="Unassembled WGS sequence"/>
</dbReference>
<accession>A0ABV9WKZ6</accession>
<name>A0ABV9WKZ6_9ACTN</name>
<sequence length="143" mass="15078">MNAARTVHRTSLVAAAAAGVLLALAVPGLASAGYYGDETDYAKASGGPTGQYSCGSSTGVTICFKASDDLIYVKDTKADGYAAAADWYYSNSMRTGSCVNKLTAGTWGVCNKNFAENQIVWFDPTRYNNGQYVDDGDSFSVYA</sequence>
<keyword evidence="1" id="KW-0732">Signal</keyword>
<evidence type="ECO:0000313" key="3">
    <source>
        <dbReference type="Proteomes" id="UP001595912"/>
    </source>
</evidence>
<feature type="signal peptide" evidence="1">
    <location>
        <begin position="1"/>
        <end position="32"/>
    </location>
</feature>
<protein>
    <recommendedName>
        <fullName evidence="4">Secreted protein</fullName>
    </recommendedName>
</protein>
<dbReference type="RefSeq" id="WP_380128320.1">
    <property type="nucleotide sequence ID" value="NZ_JBHSIU010000130.1"/>
</dbReference>
<evidence type="ECO:0000313" key="2">
    <source>
        <dbReference type="EMBL" id="MFC5007683.1"/>
    </source>
</evidence>
<reference evidence="3" key="1">
    <citation type="journal article" date="2019" name="Int. J. Syst. Evol. Microbiol.">
        <title>The Global Catalogue of Microorganisms (GCM) 10K type strain sequencing project: providing services to taxonomists for standard genome sequencing and annotation.</title>
        <authorList>
            <consortium name="The Broad Institute Genomics Platform"/>
            <consortium name="The Broad Institute Genome Sequencing Center for Infectious Disease"/>
            <person name="Wu L."/>
            <person name="Ma J."/>
        </authorList>
    </citation>
    <scope>NUCLEOTIDE SEQUENCE [LARGE SCALE GENOMIC DNA]</scope>
    <source>
        <strain evidence="3">CGMCC 4.7152</strain>
    </source>
</reference>
<proteinExistence type="predicted"/>
<organism evidence="2 3">
    <name type="scientific">Dactylosporangium cerinum</name>
    <dbReference type="NCBI Taxonomy" id="1434730"/>
    <lineage>
        <taxon>Bacteria</taxon>
        <taxon>Bacillati</taxon>
        <taxon>Actinomycetota</taxon>
        <taxon>Actinomycetes</taxon>
        <taxon>Micromonosporales</taxon>
        <taxon>Micromonosporaceae</taxon>
        <taxon>Dactylosporangium</taxon>
    </lineage>
</organism>
<feature type="chain" id="PRO_5047146427" description="Secreted protein" evidence="1">
    <location>
        <begin position="33"/>
        <end position="143"/>
    </location>
</feature>
<dbReference type="EMBL" id="JBHSIU010000130">
    <property type="protein sequence ID" value="MFC5007683.1"/>
    <property type="molecule type" value="Genomic_DNA"/>
</dbReference>
<keyword evidence="3" id="KW-1185">Reference proteome</keyword>
<evidence type="ECO:0000256" key="1">
    <source>
        <dbReference type="SAM" id="SignalP"/>
    </source>
</evidence>